<name>A0A2S3V1T6_9HYPH</name>
<comment type="caution">
    <text evidence="1">The sequence shown here is derived from an EMBL/GenBank/DDBJ whole genome shotgun (WGS) entry which is preliminary data.</text>
</comment>
<evidence type="ECO:0000313" key="1">
    <source>
        <dbReference type="EMBL" id="POF33937.1"/>
    </source>
</evidence>
<dbReference type="RefSeq" id="WP_103220585.1">
    <property type="nucleotide sequence ID" value="NZ_PPCN01000001.1"/>
</dbReference>
<gene>
    <name evidence="1" type="ORF">CLV41_101386</name>
</gene>
<sequence length="433" mass="48151">MTKKDERIIDLPSARELSTVLPAVRAVRGLANLALRTGLGGEKARKIMDSADQLLLQSDILSLPDRFNAVFVERGWIATASMSVDAMRTALKKHEEGDTDAGEKVILDWILDPETINLFAITRSKSFSDVHGRWHQLREALALTEEGRYWSAVPLVLIASDGFASDVLGTSPFEKNADLSLFDSMVAHPSSLPAAIARITKGVRKSSDDALSLPLRHGILHGRSLGYANRAVCGKAWMLMIALVDWAADKRDEEARLTKDEERRSTNWGDISSSLQKNRSDKAAIEAFVPRNWEGPFAGDLAEHEPPFAFHEFLTGWQTRNFGLMAMRAVNITRQKHGHLAGRMRADAEHMKLVEFEILSVSQTTVARAEARVRMKGQSLKGDVGGDFMILAFCHTASGEIAISTYEGIWQVQQGCIFDLMHERTIEKREARM</sequence>
<protein>
    <submittedName>
        <fullName evidence="1">Uncharacterized protein</fullName>
    </submittedName>
</protein>
<evidence type="ECO:0000313" key="2">
    <source>
        <dbReference type="Proteomes" id="UP000236959"/>
    </source>
</evidence>
<dbReference type="AlphaFoldDB" id="A0A2S3V1T6"/>
<keyword evidence="2" id="KW-1185">Reference proteome</keyword>
<proteinExistence type="predicted"/>
<organism evidence="1 2">
    <name type="scientific">Roseibium marinum</name>
    <dbReference type="NCBI Taxonomy" id="281252"/>
    <lineage>
        <taxon>Bacteria</taxon>
        <taxon>Pseudomonadati</taxon>
        <taxon>Pseudomonadota</taxon>
        <taxon>Alphaproteobacteria</taxon>
        <taxon>Hyphomicrobiales</taxon>
        <taxon>Stappiaceae</taxon>
        <taxon>Roseibium</taxon>
    </lineage>
</organism>
<reference evidence="1 2" key="1">
    <citation type="submission" date="2018-01" db="EMBL/GenBank/DDBJ databases">
        <title>Genomic Encyclopedia of Archaeal and Bacterial Type Strains, Phase II (KMG-II): from individual species to whole genera.</title>
        <authorList>
            <person name="Goeker M."/>
        </authorList>
    </citation>
    <scope>NUCLEOTIDE SEQUENCE [LARGE SCALE GENOMIC DNA]</scope>
    <source>
        <strain evidence="1 2">DSM 17023</strain>
    </source>
</reference>
<dbReference type="EMBL" id="PPCN01000001">
    <property type="protein sequence ID" value="POF33937.1"/>
    <property type="molecule type" value="Genomic_DNA"/>
</dbReference>
<accession>A0A2S3V1T6</accession>
<dbReference type="Proteomes" id="UP000236959">
    <property type="component" value="Unassembled WGS sequence"/>
</dbReference>
<dbReference type="OrthoDB" id="5107704at2"/>